<feature type="transmembrane region" description="Helical" evidence="9">
    <location>
        <begin position="825"/>
        <end position="847"/>
    </location>
</feature>
<comment type="caution">
    <text evidence="10">The sequence shown here is derived from an EMBL/GenBank/DDBJ whole genome shotgun (WGS) entry which is preliminary data.</text>
</comment>
<feature type="transmembrane region" description="Helical" evidence="9">
    <location>
        <begin position="2277"/>
        <end position="2297"/>
    </location>
</feature>
<feature type="non-terminal residue" evidence="10">
    <location>
        <position position="3034"/>
    </location>
</feature>
<evidence type="ECO:0000256" key="9">
    <source>
        <dbReference type="SAM" id="Phobius"/>
    </source>
</evidence>
<feature type="transmembrane region" description="Helical" evidence="9">
    <location>
        <begin position="637"/>
        <end position="661"/>
    </location>
</feature>
<dbReference type="GO" id="GO:0005886">
    <property type="term" value="C:plasma membrane"/>
    <property type="evidence" value="ECO:0007669"/>
    <property type="project" value="UniProtKB-SubCell"/>
</dbReference>
<feature type="transmembrane region" description="Helical" evidence="9">
    <location>
        <begin position="1761"/>
        <end position="1780"/>
    </location>
</feature>
<reference evidence="10" key="1">
    <citation type="submission" date="2020-02" db="EMBL/GenBank/DDBJ databases">
        <title>Relaxed selection underlies rapid genomic changes in the transitions from sociality to social parasitism in ants.</title>
        <authorList>
            <person name="Bi X."/>
        </authorList>
    </citation>
    <scope>NUCLEOTIDE SEQUENCE</scope>
    <source>
        <strain evidence="10">BGI-DK2013a</strain>
        <tissue evidence="10">Whole body</tissue>
    </source>
</reference>
<feature type="transmembrane region" description="Helical" evidence="9">
    <location>
        <begin position="271"/>
        <end position="290"/>
    </location>
</feature>
<keyword evidence="2" id="KW-0716">Sensory transduction</keyword>
<feature type="transmembrane region" description="Helical" evidence="9">
    <location>
        <begin position="2688"/>
        <end position="2708"/>
    </location>
</feature>
<feature type="transmembrane region" description="Helical" evidence="9">
    <location>
        <begin position="1668"/>
        <end position="1691"/>
    </location>
</feature>
<feature type="transmembrane region" description="Helical" evidence="9">
    <location>
        <begin position="1151"/>
        <end position="1175"/>
    </location>
</feature>
<dbReference type="InterPro" id="IPR004117">
    <property type="entry name" value="7tm6_olfct_rcpt"/>
</dbReference>
<feature type="transmembrane region" description="Helical" evidence="9">
    <location>
        <begin position="498"/>
        <end position="516"/>
    </location>
</feature>
<evidence type="ECO:0000256" key="6">
    <source>
        <dbReference type="ARBA" id="ARBA00023136"/>
    </source>
</evidence>
<evidence type="ECO:0000256" key="2">
    <source>
        <dbReference type="ARBA" id="ARBA00022606"/>
    </source>
</evidence>
<feature type="transmembrane region" description="Helical" evidence="9">
    <location>
        <begin position="2778"/>
        <end position="2798"/>
    </location>
</feature>
<feature type="transmembrane region" description="Helical" evidence="9">
    <location>
        <begin position="2237"/>
        <end position="2265"/>
    </location>
</feature>
<feature type="transmembrane region" description="Helical" evidence="9">
    <location>
        <begin position="191"/>
        <end position="213"/>
    </location>
</feature>
<feature type="transmembrane region" description="Helical" evidence="9">
    <location>
        <begin position="1697"/>
        <end position="1718"/>
    </location>
</feature>
<feature type="transmembrane region" description="Helical" evidence="9">
    <location>
        <begin position="2108"/>
        <end position="2129"/>
    </location>
</feature>
<dbReference type="Pfam" id="PF02949">
    <property type="entry name" value="7tm_6"/>
    <property type="match status" value="10"/>
</dbReference>
<dbReference type="PANTHER" id="PTHR21137:SF42">
    <property type="entry name" value="ODORANT RECEPTOR 83A"/>
    <property type="match status" value="1"/>
</dbReference>
<dbReference type="GO" id="GO:0007165">
    <property type="term" value="P:signal transduction"/>
    <property type="evidence" value="ECO:0007669"/>
    <property type="project" value="UniProtKB-KW"/>
</dbReference>
<feature type="transmembrane region" description="Helical" evidence="9">
    <location>
        <begin position="1819"/>
        <end position="1841"/>
    </location>
</feature>
<feature type="transmembrane region" description="Helical" evidence="9">
    <location>
        <begin position="563"/>
        <end position="582"/>
    </location>
</feature>
<feature type="transmembrane region" description="Helical" evidence="9">
    <location>
        <begin position="1926"/>
        <end position="1947"/>
    </location>
</feature>
<dbReference type="PANTHER" id="PTHR21137">
    <property type="entry name" value="ODORANT RECEPTOR"/>
    <property type="match status" value="1"/>
</dbReference>
<keyword evidence="8" id="KW-0807">Transducer</keyword>
<dbReference type="GO" id="GO:0005549">
    <property type="term" value="F:odorant binding"/>
    <property type="evidence" value="ECO:0007669"/>
    <property type="project" value="InterPro"/>
</dbReference>
<feature type="transmembrane region" description="Helical" evidence="9">
    <location>
        <begin position="2945"/>
        <end position="2965"/>
    </location>
</feature>
<feature type="transmembrane region" description="Helical" evidence="9">
    <location>
        <begin position="399"/>
        <end position="423"/>
    </location>
</feature>
<feature type="transmembrane region" description="Helical" evidence="9">
    <location>
        <begin position="1124"/>
        <end position="1145"/>
    </location>
</feature>
<keyword evidence="11" id="KW-1185">Reference proteome</keyword>
<organism evidence="10 11">
    <name type="scientific">Acromyrmex insinuator</name>
    <dbReference type="NCBI Taxonomy" id="230686"/>
    <lineage>
        <taxon>Eukaryota</taxon>
        <taxon>Metazoa</taxon>
        <taxon>Ecdysozoa</taxon>
        <taxon>Arthropoda</taxon>
        <taxon>Hexapoda</taxon>
        <taxon>Insecta</taxon>
        <taxon>Pterygota</taxon>
        <taxon>Neoptera</taxon>
        <taxon>Endopterygota</taxon>
        <taxon>Hymenoptera</taxon>
        <taxon>Apocrita</taxon>
        <taxon>Aculeata</taxon>
        <taxon>Formicoidea</taxon>
        <taxon>Formicidae</taxon>
        <taxon>Myrmicinae</taxon>
        <taxon>Acromyrmex</taxon>
    </lineage>
</organism>
<feature type="transmembrane region" description="Helical" evidence="9">
    <location>
        <begin position="2905"/>
        <end position="2933"/>
    </location>
</feature>
<dbReference type="GO" id="GO:0004984">
    <property type="term" value="F:olfactory receptor activity"/>
    <property type="evidence" value="ECO:0007669"/>
    <property type="project" value="InterPro"/>
</dbReference>
<feature type="transmembrane region" description="Helical" evidence="9">
    <location>
        <begin position="1377"/>
        <end position="1398"/>
    </location>
</feature>
<feature type="transmembrane region" description="Helical" evidence="9">
    <location>
        <begin position="959"/>
        <end position="983"/>
    </location>
</feature>
<keyword evidence="7" id="KW-0675">Receptor</keyword>
<feature type="transmembrane region" description="Helical" evidence="9">
    <location>
        <begin position="302"/>
        <end position="322"/>
    </location>
</feature>
<keyword evidence="4" id="KW-0552">Olfaction</keyword>
<sequence>MNSKTDSLKILDGTVSRSIEIGLRVIGVWPNSSFTVLRRAFWMITFTMAQTFQYRYFVIHVRTDDLSHLMDGLSTTMSYSLLLLKLTIFWLNRRIFHDILTIMSQDRSECVTEWAIYSMSRTTDVSHRSSNLIIGLYSMSVFIYGTGVLVAHSDESDEQLAVHARELFLKMELPFESNASPTYELVMITQFFHQLSAATIVGVINALIVSLILHVGGQIDIMCQGLVEISSDDTFDLQTSTIKALIRRHQRIISLSADIETLFSYIALMQFLWNTLVICCLGFLIVTSIGDTQGSTMLIKSLFFYVVITLEAFIFCYAGEYLSDKGRMIGNAAYETKWYKLNPTQSRILLLLILRSQKKLTITIGKFMELSLERFTTNEIDSTNIVCWSVQYGLRMIGVWPGTSCAILLKVLSISSMIVFQIFQYQHVIVHFEEEDLMILMDALSVTFAYTLLLIKMLIFAFNSRLLNEIITCMIKDWKECNISDEYTMTRIAYVSRWVSNIIICSHMTSVFLYAIGTIMKIKNENQTDVRELIIKMEIPFKIESTSVHVAVLVSQFIHQTSAAGMVGVINSLLIILVLHVCGQIDIIRQKLSEITQKNIERKNIEGGNENVVKDLIVRHQQIITFSKNIEDLYSNIALVQFVSNTLVICCLGFLIVISIGTPGGSMMLVKSVFFYFVMSLEAFVYCFVGQHLSTKSEMIGDSVYESFWYELSPSQNRDIYIMIIRSQQHLTLTIGKVMELSLRQFANTFQYWYLIMHFGESNIFLLMDVISATLTYSLLFVKLIIIIFNVRLLDDMIVHMVEDWKKRDISDEYTMNRMAYVSRWFSNLIICSHAVSVFFYAMGTLLPHRNSNQTDARELILKMELPFEIETTSVYLTVLITQFVHQVSAASMLAVLNCLLLTLVLHACGQIDILRQKLNEITRKNTKQHMNDIAKILIIRHQKIISFSKNIETLFSNIALIQFVSITLVLCSLGFVIVTSIGVPGGSPMLVKSVFFYILVNMEAFIICFLGEYLSTKSKMIGDAAYEALWYELNPIQNRDILFIIVRSQKFLTLTIGKVAELSLKQFANSVITRWHYRAVKLICSGSMNNGIESENIVCRPIKFGLRLIGVWPGTSYAILRRVFCISSMAVFQIFQYWYVILHFGEEDLLLLMDVLSATMAYSLLLIKLIIFAFNARLLNEIIAHTVVDWKERDVYDEYTMTRMAYISRRFSNFIIALYALSVFLYATGTLLRFKSNNQTDTRELLLKMELPFEIKSTSVHIVVFVTQYVHQTSAASMVGVMNSLLITLVLHVCGQIDILRQKLCEITQKDIKRGINNRIMKMLIIRHQKIISFSKNIEDFFSNIALIQFVSNTMVTCSLGFLIVISMGVPGGMPMLIKSVFFYIVISMEAFIFCFLGEHLCTKSQEIGDAIYELLWYELNPNQNQDILILMIRSQKHLTLTIGKVMDLSLKQFASMVKASASYVSVLYAMYILHTCGQIDILREWLSKVFSKNSDSMNKIIMRSLIMKHQRIIVFAENIETLYTYIALMILLSDTMIICCLGFIIVISLDTPNAAAILVKSVLFYISINLEAFIYCFCGEYLSAKSKMIGNAMYNSLWYDFPAKEGRTILFLILRSQKRLTITSGKVVDLSLERFTSMTTISRLIKFGLHIYGVWPYVPSTTVFRLYWIIVLSTAQVFQYGYVIMNIYMDDFSEYMDGVSSAMTSSLLYIKLVILWTNQRIFFDVLQMMSEDWQVHTSNCYNSRIMTDMANVARRTSRWIVGMQIGSATFYSVGVLAANANSPEKLEPYARELILKMEFPFNISTDFIYTTVQTVQFYHLFLVACGITIINSLLVTLILHICGQIDILREWLTKIFSKNSADSMDEITMKSLITKHQRIIIFADNIETLYTYIAMMMLLSDTIIICCLGFIIATSLDTPNAAAILVKSVLFYISMNVEAFIYCFCGEHLSAKSKMIGSAAYDSLWYNFPAKESRTVLFLILRSQKRLTITSGKIIDLSLERFTSCLIGRRLAMVFLKAPPSQIFLRAKLSGGTCTTSVILGPFPVIYRKHGDEYDQSRGKDLSSRLRIFSDILQMMAMDWKNCILTDCSLRITINKAKLSHRISNWIIGLQLVAVTLYSCGVLAANIGNVQRMNVSAREHILKLKLPFQIDTFPIYVCVTILEFFHIMTCGCGISTVNSLIIILILHIGGQIDILYDWLLKVFSKNTNTMNGITMKTLITKHQQIIMFSENIENLYTYIALMLFVLNIIIICCLGFIIITSIGTPSGATILVRSVLYYITMNLEAFIYCFAGEYLNAKSKLIGDAAYNSLWYDITIENKRMILYMILRSQKRLTITIGKIMDLSLERFASLLYNDKLFIDGLLFIATIVTVMNNINSIGQSNATKSIIRNFLFYVVINVEAFVYCFAGEYLSAKSKSIGDAAYASLWYESDSRDSRIILSLIMRSQNQLTITIGKIMNLSLGQYSTVSLSQQSYLVILTFNRILTMMTVDWEKYSGTKFSVFATCNAKLSQRFANITVILYSTTIIFFSSKIFIKHVDDSNASNMSTRLLILEMDLPFDANRRFVYESVIIAQFVNLLFCADANCLINALLINLILHIGGQIDILREGLKEVFPKNGKCNPSHFTIKKIIKKHQKIITFSEHIEDLYTYIAMVLFVSDTLIICCLGFTMIASIGQPDATKSITKNFLFYIVINVEAFVYCFAGEYLSAKNKSIGDAAYASHWYESDFRDSRIILSLIMRSQNQLTITIGKIMNLSLEQYSTSIGRPDASESIIRNFLFYVVINMEAFIFCFAGEYLSVKSKSIGDAAYASFWYESDSRNSRIILSLIMRSQNQLSITIGKIMNLSLGQFTTILHIGGQIDILRESLMGIVPKKDKASSSHFTVKEVIKEHQKIITFSEHIEHLYSYIAMVLFVSDILIICCLGFTIVASIGRPDVFKNIIRVLLYYLTINMEAFIFCFAGEYLSAKSKSIGDAAYASLWYESDSRTNRIILFLIMRSQNQLTITVGKIMNLSLERFTSVSLFHIYFICSLLA</sequence>
<feature type="transmembrane region" description="Helical" evidence="9">
    <location>
        <begin position="2155"/>
        <end position="2188"/>
    </location>
</feature>
<feature type="transmembrane region" description="Helical" evidence="9">
    <location>
        <begin position="1212"/>
        <end position="1233"/>
    </location>
</feature>
<feature type="transmembrane region" description="Helical" evidence="9">
    <location>
        <begin position="2651"/>
        <end position="2676"/>
    </location>
</feature>
<evidence type="ECO:0000256" key="5">
    <source>
        <dbReference type="ARBA" id="ARBA00022989"/>
    </source>
</evidence>
<evidence type="ECO:0000256" key="8">
    <source>
        <dbReference type="ARBA" id="ARBA00023224"/>
    </source>
</evidence>
<feature type="non-terminal residue" evidence="10">
    <location>
        <position position="1"/>
    </location>
</feature>
<evidence type="ECO:0000256" key="7">
    <source>
        <dbReference type="ARBA" id="ARBA00023170"/>
    </source>
</evidence>
<feature type="transmembrane region" description="Helical" evidence="9">
    <location>
        <begin position="673"/>
        <end position="689"/>
    </location>
</feature>
<name>A0A836FAS1_9HYME</name>
<proteinExistence type="predicted"/>
<feature type="transmembrane region" description="Helical" evidence="9">
    <location>
        <begin position="2389"/>
        <end position="2409"/>
    </location>
</feature>
<dbReference type="Proteomes" id="UP000667349">
    <property type="component" value="Unassembled WGS sequence"/>
</dbReference>
<evidence type="ECO:0000256" key="1">
    <source>
        <dbReference type="ARBA" id="ARBA00004141"/>
    </source>
</evidence>
<feature type="transmembrane region" description="Helical" evidence="9">
    <location>
        <begin position="2359"/>
        <end position="2377"/>
    </location>
</feature>
<feature type="transmembrane region" description="Helical" evidence="9">
    <location>
        <begin position="1276"/>
        <end position="1295"/>
    </location>
</feature>
<feature type="transmembrane region" description="Helical" evidence="9">
    <location>
        <begin position="77"/>
        <end position="96"/>
    </location>
</feature>
<feature type="transmembrane region" description="Helical" evidence="9">
    <location>
        <begin position="1346"/>
        <end position="1371"/>
    </location>
</feature>
<keyword evidence="3 9" id="KW-0812">Transmembrane</keyword>
<feature type="transmembrane region" description="Helical" evidence="9">
    <location>
        <begin position="1891"/>
        <end position="1914"/>
    </location>
</feature>
<protein>
    <submittedName>
        <fullName evidence="10">OR22C protein</fullName>
    </submittedName>
</protein>
<evidence type="ECO:0000256" key="4">
    <source>
        <dbReference type="ARBA" id="ARBA00022725"/>
    </source>
</evidence>
<accession>A0A836FAS1</accession>
<feature type="transmembrane region" description="Helical" evidence="9">
    <location>
        <begin position="1524"/>
        <end position="1551"/>
    </location>
</feature>
<feature type="transmembrane region" description="Helical" evidence="9">
    <location>
        <begin position="764"/>
        <end position="789"/>
    </location>
</feature>
<dbReference type="EMBL" id="JAANHZ010000094">
    <property type="protein sequence ID" value="KAG5316021.1"/>
    <property type="molecule type" value="Genomic_DNA"/>
</dbReference>
<comment type="subcellular location">
    <subcellularLocation>
        <location evidence="1">Membrane</location>
        <topology evidence="1">Multi-pass membrane protein</topology>
    </subcellularLocation>
</comment>
<keyword evidence="5 9" id="KW-1133">Transmembrane helix</keyword>
<feature type="transmembrane region" description="Helical" evidence="9">
    <location>
        <begin position="995"/>
        <end position="1015"/>
    </location>
</feature>
<evidence type="ECO:0000313" key="11">
    <source>
        <dbReference type="Proteomes" id="UP000667349"/>
    </source>
</evidence>
<feature type="transmembrane region" description="Helical" evidence="9">
    <location>
        <begin position="891"/>
        <end position="915"/>
    </location>
</feature>
<evidence type="ECO:0000313" key="10">
    <source>
        <dbReference type="EMBL" id="KAG5316021.1"/>
    </source>
</evidence>
<feature type="transmembrane region" description="Helical" evidence="9">
    <location>
        <begin position="1557"/>
        <end position="1580"/>
    </location>
</feature>
<evidence type="ECO:0000256" key="3">
    <source>
        <dbReference type="ARBA" id="ARBA00022692"/>
    </source>
</evidence>
<feature type="transmembrane region" description="Helical" evidence="9">
    <location>
        <begin position="443"/>
        <end position="462"/>
    </location>
</feature>
<feature type="transmembrane region" description="Helical" evidence="9">
    <location>
        <begin position="2515"/>
        <end position="2536"/>
    </location>
</feature>
<gene>
    <name evidence="10" type="primary">Or22c_1</name>
    <name evidence="10" type="ORF">G6Z75_0012774</name>
</gene>
<feature type="transmembrane region" description="Helical" evidence="9">
    <location>
        <begin position="40"/>
        <end position="57"/>
    </location>
</feature>
<keyword evidence="6 9" id="KW-0472">Membrane</keyword>
<feature type="transmembrane region" description="Helical" evidence="9">
    <location>
        <begin position="131"/>
        <end position="151"/>
    </location>
</feature>